<dbReference type="GO" id="GO:0032259">
    <property type="term" value="P:methylation"/>
    <property type="evidence" value="ECO:0007669"/>
    <property type="project" value="UniProtKB-KW"/>
</dbReference>
<proteinExistence type="predicted"/>
<evidence type="ECO:0000256" key="5">
    <source>
        <dbReference type="ARBA" id="ARBA00047942"/>
    </source>
</evidence>
<feature type="region of interest" description="Disordered" evidence="6">
    <location>
        <begin position="524"/>
        <end position="551"/>
    </location>
</feature>
<evidence type="ECO:0000256" key="1">
    <source>
        <dbReference type="ARBA" id="ARBA00011900"/>
    </source>
</evidence>
<dbReference type="InterPro" id="IPR002295">
    <property type="entry name" value="N4/N6-MTase_EcoPI_Mod-like"/>
</dbReference>
<dbReference type="EMBL" id="CP049055">
    <property type="protein sequence ID" value="QII12251.1"/>
    <property type="molecule type" value="Genomic_DNA"/>
</dbReference>
<dbReference type="SUPFAM" id="SSF53335">
    <property type="entry name" value="S-adenosyl-L-methionine-dependent methyltransferases"/>
    <property type="match status" value="1"/>
</dbReference>
<dbReference type="GO" id="GO:0008170">
    <property type="term" value="F:N-methyltransferase activity"/>
    <property type="evidence" value="ECO:0007669"/>
    <property type="project" value="InterPro"/>
</dbReference>
<dbReference type="GO" id="GO:0003677">
    <property type="term" value="F:DNA binding"/>
    <property type="evidence" value="ECO:0007669"/>
    <property type="project" value="InterPro"/>
</dbReference>
<dbReference type="InterPro" id="IPR002941">
    <property type="entry name" value="DNA_methylase_N4/N6"/>
</dbReference>
<evidence type="ECO:0000256" key="4">
    <source>
        <dbReference type="ARBA" id="ARBA00022691"/>
    </source>
</evidence>
<name>A0A6G7GS30_KUEST</name>
<protein>
    <recommendedName>
        <fullName evidence="1">site-specific DNA-methyltransferase (adenine-specific)</fullName>
        <ecNumber evidence="1">2.1.1.72</ecNumber>
    </recommendedName>
</protein>
<sequence length="565" mass="64953">MNNKTQKLELTWIGKDNQPKLEPRILIEDPEKSYGNKNNENMLIFGDNLLALKALEQDFAGEIKCACIDPPYNTGNAFEHYDDGLEHSIWLSLMKPRIEIIHKLLRDDGTLWITIDDTEAHYLKILCDEVFGRGNFVANIVWQSKDTPGNNAIAIAQTHNHILVFKKGALFRPNLLARNEKQLANYVNPDNDPRGPWLAAPLTRVEHRDRDYYAIRNPVGREVFPPKGSSWRRPPEKMKWLEDDGRIWWGKKGDAEFPMEKKFLSEAKEGVVNQTWWAYDFGGSTRNASAEMKGLFEGRKSFDTPKPEKLIQRIFEIATNPSDWVLDSFLGSGTTAAVAHKMWRRWIGIELGEHCHTHCLPRLKKVVDGTDQGGISKAVNWQGGGGFKYYYLAPSLLKKDKHGNWIIDERYNADMLAAAMAKHEGFRHCPDEHIYWKQGRSTEKDYIFITTQFVTVQSLDKIHEEMKPDESLLICCKSFQEACENRYANITIKKIPKMLLGRCEFGKEDYSLNIVNLPVEADEEKIESQETNPTAISPQKKRSKGRTKKKIVQRSLFAEEKAREK</sequence>
<evidence type="ECO:0000256" key="2">
    <source>
        <dbReference type="ARBA" id="ARBA00022603"/>
    </source>
</evidence>
<dbReference type="Gene3D" id="3.40.50.150">
    <property type="entry name" value="Vaccinia Virus protein VP39"/>
    <property type="match status" value="1"/>
</dbReference>
<dbReference type="AlphaFoldDB" id="A0A6G7GS30"/>
<evidence type="ECO:0000256" key="3">
    <source>
        <dbReference type="ARBA" id="ARBA00022679"/>
    </source>
</evidence>
<keyword evidence="2 8" id="KW-0489">Methyltransferase</keyword>
<dbReference type="Proteomes" id="UP000501926">
    <property type="component" value="Chromosome"/>
</dbReference>
<dbReference type="RefSeq" id="WP_164995051.1">
    <property type="nucleotide sequence ID" value="NZ_CP049055.1"/>
</dbReference>
<dbReference type="EC" id="2.1.1.72" evidence="1"/>
<evidence type="ECO:0000259" key="7">
    <source>
        <dbReference type="Pfam" id="PF01555"/>
    </source>
</evidence>
<gene>
    <name evidence="8" type="primary">mod</name>
    <name evidence="8" type="ORF">KsCSTR_28720</name>
</gene>
<dbReference type="InterPro" id="IPR001091">
    <property type="entry name" value="RM_Methyltransferase"/>
</dbReference>
<dbReference type="GO" id="GO:0009007">
    <property type="term" value="F:site-specific DNA-methyltransferase (adenine-specific) activity"/>
    <property type="evidence" value="ECO:0007669"/>
    <property type="project" value="UniProtKB-EC"/>
</dbReference>
<organism evidence="8 9">
    <name type="scientific">Kuenenia stuttgartiensis</name>
    <dbReference type="NCBI Taxonomy" id="174633"/>
    <lineage>
        <taxon>Bacteria</taxon>
        <taxon>Pseudomonadati</taxon>
        <taxon>Planctomycetota</taxon>
        <taxon>Candidatus Brocadiia</taxon>
        <taxon>Candidatus Brocadiales</taxon>
        <taxon>Candidatus Brocadiaceae</taxon>
        <taxon>Candidatus Kuenenia</taxon>
    </lineage>
</organism>
<reference evidence="8 9" key="1">
    <citation type="submission" date="2020-02" db="EMBL/GenBank/DDBJ databases">
        <title>Newly sequenced genome of strain CSTR1 showed variability in Candidatus Kuenenia stuttgartiensis genomes.</title>
        <authorList>
            <person name="Ding C."/>
            <person name="Adrian L."/>
        </authorList>
    </citation>
    <scope>NUCLEOTIDE SEQUENCE [LARGE SCALE GENOMIC DNA]</scope>
    <source>
        <strain evidence="8 9">CSTR1</strain>
    </source>
</reference>
<evidence type="ECO:0000256" key="6">
    <source>
        <dbReference type="SAM" id="MobiDB-lite"/>
    </source>
</evidence>
<dbReference type="PIRSF" id="PIRSF015855">
    <property type="entry name" value="TypeIII_Mtase_mKpnI"/>
    <property type="match status" value="1"/>
</dbReference>
<dbReference type="REBASE" id="393075">
    <property type="entry name" value="M.KstCSTR1ORF28720P"/>
</dbReference>
<dbReference type="InterPro" id="IPR029063">
    <property type="entry name" value="SAM-dependent_MTases_sf"/>
</dbReference>
<evidence type="ECO:0000313" key="9">
    <source>
        <dbReference type="Proteomes" id="UP000501926"/>
    </source>
</evidence>
<evidence type="ECO:0000313" key="8">
    <source>
        <dbReference type="EMBL" id="QII12251.1"/>
    </source>
</evidence>
<dbReference type="Pfam" id="PF01555">
    <property type="entry name" value="N6_N4_Mtase"/>
    <property type="match status" value="1"/>
</dbReference>
<keyword evidence="3 8" id="KW-0808">Transferase</keyword>
<dbReference type="PRINTS" id="PR00508">
    <property type="entry name" value="S21N4MTFRASE"/>
</dbReference>
<comment type="catalytic activity">
    <reaction evidence="5">
        <text>a 2'-deoxyadenosine in DNA + S-adenosyl-L-methionine = an N(6)-methyl-2'-deoxyadenosine in DNA + S-adenosyl-L-homocysteine + H(+)</text>
        <dbReference type="Rhea" id="RHEA:15197"/>
        <dbReference type="Rhea" id="RHEA-COMP:12418"/>
        <dbReference type="Rhea" id="RHEA-COMP:12419"/>
        <dbReference type="ChEBI" id="CHEBI:15378"/>
        <dbReference type="ChEBI" id="CHEBI:57856"/>
        <dbReference type="ChEBI" id="CHEBI:59789"/>
        <dbReference type="ChEBI" id="CHEBI:90615"/>
        <dbReference type="ChEBI" id="CHEBI:90616"/>
        <dbReference type="EC" id="2.1.1.72"/>
    </reaction>
</comment>
<feature type="domain" description="DNA methylase N-4/N-6" evidence="7">
    <location>
        <begin position="63"/>
        <end position="355"/>
    </location>
</feature>
<accession>A0A6G7GS30</accession>
<keyword evidence="4" id="KW-0949">S-adenosyl-L-methionine</keyword>
<feature type="compositionally biased region" description="Basic residues" evidence="6">
    <location>
        <begin position="539"/>
        <end position="551"/>
    </location>
</feature>